<reference evidence="2 3" key="1">
    <citation type="submission" date="2023-08" db="EMBL/GenBank/DDBJ databases">
        <authorList>
            <person name="Park J.-S."/>
        </authorList>
    </citation>
    <scope>NUCLEOTIDE SEQUENCE [LARGE SCALE GENOMIC DNA]</scope>
    <source>
        <strain evidence="2 3">2205SS18-9</strain>
    </source>
</reference>
<protein>
    <submittedName>
        <fullName evidence="2">Class I SAM-dependent methyltransferase</fullName>
        <ecNumber evidence="2">2.1.-.-</ecNumber>
    </submittedName>
</protein>
<dbReference type="Proteomes" id="UP001231941">
    <property type="component" value="Unassembled WGS sequence"/>
</dbReference>
<name>A0ABT9J333_9BACL</name>
<proteinExistence type="predicted"/>
<dbReference type="GO" id="GO:0032259">
    <property type="term" value="P:methylation"/>
    <property type="evidence" value="ECO:0007669"/>
    <property type="project" value="UniProtKB-KW"/>
</dbReference>
<dbReference type="PANTHER" id="PTHR42912">
    <property type="entry name" value="METHYLTRANSFERASE"/>
    <property type="match status" value="1"/>
</dbReference>
<dbReference type="Gene3D" id="3.40.50.150">
    <property type="entry name" value="Vaccinia Virus protein VP39"/>
    <property type="match status" value="1"/>
</dbReference>
<evidence type="ECO:0000313" key="3">
    <source>
        <dbReference type="Proteomes" id="UP001231941"/>
    </source>
</evidence>
<dbReference type="InterPro" id="IPR013216">
    <property type="entry name" value="Methyltransf_11"/>
</dbReference>
<comment type="caution">
    <text evidence="2">The sequence shown here is derived from an EMBL/GenBank/DDBJ whole genome shotgun (WGS) entry which is preliminary data.</text>
</comment>
<keyword evidence="3" id="KW-1185">Reference proteome</keyword>
<dbReference type="EMBL" id="JAVAMP010000011">
    <property type="protein sequence ID" value="MDP5276012.1"/>
    <property type="molecule type" value="Genomic_DNA"/>
</dbReference>
<evidence type="ECO:0000259" key="1">
    <source>
        <dbReference type="Pfam" id="PF08241"/>
    </source>
</evidence>
<dbReference type="Pfam" id="PF08241">
    <property type="entry name" value="Methyltransf_11"/>
    <property type="match status" value="1"/>
</dbReference>
<gene>
    <name evidence="2" type="ORF">Q5Y73_18080</name>
</gene>
<keyword evidence="2" id="KW-0808">Transferase</keyword>
<keyword evidence="2" id="KW-0489">Methyltransferase</keyword>
<sequence>MPNHTEIYKQKAEKYNELISKQNTLTQMIEKIQPFESLDIVDLGAGTGRLTTELAEKANSIVAIDASEEMLKITVERLENARFTNWKTKVSDLRKLPLQDQSTDLIVAGWSICYLGSSNNPYWKEDIHRVMEEMKRVLRSSGTIIIFETLGTGVEQPSPPDFLKPYFETLINGYSFSHDWIRLDYTFDNLNQAKELTRFFFGDDLGDQVLKENLVRLPECAGVWWLKL</sequence>
<dbReference type="CDD" id="cd02440">
    <property type="entry name" value="AdoMet_MTases"/>
    <property type="match status" value="1"/>
</dbReference>
<dbReference type="PANTHER" id="PTHR42912:SF93">
    <property type="entry name" value="N6-ADENOSINE-METHYLTRANSFERASE TMT1A"/>
    <property type="match status" value="1"/>
</dbReference>
<dbReference type="SUPFAM" id="SSF53335">
    <property type="entry name" value="S-adenosyl-L-methionine-dependent methyltransferases"/>
    <property type="match status" value="1"/>
</dbReference>
<evidence type="ECO:0000313" key="2">
    <source>
        <dbReference type="EMBL" id="MDP5276012.1"/>
    </source>
</evidence>
<accession>A0ABT9J333</accession>
<dbReference type="RefSeq" id="WP_305993321.1">
    <property type="nucleotide sequence ID" value="NZ_JAVAMP010000011.1"/>
</dbReference>
<dbReference type="GO" id="GO:0008168">
    <property type="term" value="F:methyltransferase activity"/>
    <property type="evidence" value="ECO:0007669"/>
    <property type="project" value="UniProtKB-KW"/>
</dbReference>
<feature type="domain" description="Methyltransferase type 11" evidence="1">
    <location>
        <begin position="41"/>
        <end position="146"/>
    </location>
</feature>
<dbReference type="InterPro" id="IPR029063">
    <property type="entry name" value="SAM-dependent_MTases_sf"/>
</dbReference>
<organism evidence="2 3">
    <name type="scientific">Chengkuizengella axinellae</name>
    <dbReference type="NCBI Taxonomy" id="3064388"/>
    <lineage>
        <taxon>Bacteria</taxon>
        <taxon>Bacillati</taxon>
        <taxon>Bacillota</taxon>
        <taxon>Bacilli</taxon>
        <taxon>Bacillales</taxon>
        <taxon>Paenibacillaceae</taxon>
        <taxon>Chengkuizengella</taxon>
    </lineage>
</organism>
<dbReference type="InterPro" id="IPR050508">
    <property type="entry name" value="Methyltransf_Superfamily"/>
</dbReference>
<dbReference type="EC" id="2.1.-.-" evidence="2"/>